<evidence type="ECO:0000256" key="4">
    <source>
        <dbReference type="ARBA" id="ARBA00023203"/>
    </source>
</evidence>
<sequence length="168" mass="19717">MANTLAPYLKKVRAALNEGMCLRNFPSQKIERHNKPEVEARMNKELLLDPIEVSRTAREKVLIEPSVNSVRISIALKKADELEEVLADRFMRFLMQRAEEFEVLRRKPVGEYDLSFLVTNFHTEEMIKHKVVDFIIEFMEMVDKEISGMKLSVNSRSRVVTQEFLRQF</sequence>
<comment type="function">
    <text evidence="6">Functions as actin-binding component of the Arp2/3 complex which is involved in regulation of actin polymerization and together with an activating nucleation-promoting factor (NPF) mediates the formation of branched actin networks. Seems to contact the mother actin filament.</text>
</comment>
<dbReference type="InterPro" id="IPR008384">
    <property type="entry name" value="ARPC4"/>
</dbReference>
<comment type="caution">
    <text evidence="7">The sequence shown here is derived from an EMBL/GenBank/DDBJ whole genome shotgun (WGS) entry which is preliminary data.</text>
</comment>
<protein>
    <recommendedName>
        <fullName evidence="6">Actin-related protein 2/3 complex subunit 4</fullName>
    </recommendedName>
</protein>
<keyword evidence="3 6" id="KW-0963">Cytoplasm</keyword>
<reference evidence="7 8" key="1">
    <citation type="journal article" date="2024" name="BMC Biol.">
        <title>Comparative genomics of Ascetosporea gives new insight into the evolutionary basis for animal parasitism in Rhizaria.</title>
        <authorList>
            <person name="Hiltunen Thoren M."/>
            <person name="Onut-Brannstrom I."/>
            <person name="Alfjorden A."/>
            <person name="Peckova H."/>
            <person name="Swords F."/>
            <person name="Hooper C."/>
            <person name="Holzer A.S."/>
            <person name="Bass D."/>
            <person name="Burki F."/>
        </authorList>
    </citation>
    <scope>NUCLEOTIDE SEQUENCE [LARGE SCALE GENOMIC DNA]</scope>
    <source>
        <strain evidence="7">20-A016</strain>
    </source>
</reference>
<dbReference type="Proteomes" id="UP001439008">
    <property type="component" value="Unassembled WGS sequence"/>
</dbReference>
<evidence type="ECO:0000256" key="6">
    <source>
        <dbReference type="PIRNR" id="PIRNR039100"/>
    </source>
</evidence>
<evidence type="ECO:0000256" key="2">
    <source>
        <dbReference type="ARBA" id="ARBA00005919"/>
    </source>
</evidence>
<keyword evidence="5 6" id="KW-0206">Cytoskeleton</keyword>
<accession>A0ABV2AM66</accession>
<dbReference type="InterPro" id="IPR034666">
    <property type="entry name" value="ARPC2/4"/>
</dbReference>
<gene>
    <name evidence="7" type="primary">ARPC4</name>
    <name evidence="7" type="ORF">MHBO_002148</name>
</gene>
<evidence type="ECO:0000256" key="1">
    <source>
        <dbReference type="ARBA" id="ARBA00004245"/>
    </source>
</evidence>
<dbReference type="Gene3D" id="3.30.1460.20">
    <property type="match status" value="1"/>
</dbReference>
<dbReference type="PANTHER" id="PTHR22629:SF0">
    <property type="entry name" value="ACTIN-RELATED PROTEIN 2_3 COMPLEX SUBUNIT 4"/>
    <property type="match status" value="1"/>
</dbReference>
<name>A0ABV2AM66_9EUKA</name>
<dbReference type="Pfam" id="PF05856">
    <property type="entry name" value="ARPC4"/>
    <property type="match status" value="1"/>
</dbReference>
<proteinExistence type="inferred from homology"/>
<organism evidence="7 8">
    <name type="scientific">Bonamia ostreae</name>
    <dbReference type="NCBI Taxonomy" id="126728"/>
    <lineage>
        <taxon>Eukaryota</taxon>
        <taxon>Sar</taxon>
        <taxon>Rhizaria</taxon>
        <taxon>Endomyxa</taxon>
        <taxon>Ascetosporea</taxon>
        <taxon>Haplosporida</taxon>
        <taxon>Bonamia</taxon>
    </lineage>
</organism>
<evidence type="ECO:0000313" key="7">
    <source>
        <dbReference type="EMBL" id="MES1920483.1"/>
    </source>
</evidence>
<dbReference type="SUPFAM" id="SSF69645">
    <property type="entry name" value="Arp2/3 complex subunits"/>
    <property type="match status" value="1"/>
</dbReference>
<comment type="similarity">
    <text evidence="2 6">Belongs to the ARPC4 family.</text>
</comment>
<evidence type="ECO:0000256" key="3">
    <source>
        <dbReference type="ARBA" id="ARBA00022490"/>
    </source>
</evidence>
<evidence type="ECO:0000313" key="8">
    <source>
        <dbReference type="Proteomes" id="UP001439008"/>
    </source>
</evidence>
<dbReference type="PANTHER" id="PTHR22629">
    <property type="entry name" value="ARP2/3 COMPLEX 20 KD SUBUNIT"/>
    <property type="match status" value="1"/>
</dbReference>
<dbReference type="GO" id="GO:0004733">
    <property type="term" value="F:pyridoxamine phosphate oxidase activity"/>
    <property type="evidence" value="ECO:0007669"/>
    <property type="project" value="UniProtKB-EC"/>
</dbReference>
<evidence type="ECO:0000256" key="5">
    <source>
        <dbReference type="ARBA" id="ARBA00023212"/>
    </source>
</evidence>
<keyword evidence="4 6" id="KW-0009">Actin-binding</keyword>
<dbReference type="PIRSF" id="PIRSF039100">
    <property type="entry name" value="ARPC4"/>
    <property type="match status" value="1"/>
</dbReference>
<keyword evidence="7" id="KW-0560">Oxidoreductase</keyword>
<comment type="subcellular location">
    <subcellularLocation>
        <location evidence="1 6">Cytoplasm</location>
        <location evidence="1 6">Cytoskeleton</location>
    </subcellularLocation>
</comment>
<keyword evidence="8" id="KW-1185">Reference proteome</keyword>
<dbReference type="EMBL" id="JBDODL010000693">
    <property type="protein sequence ID" value="MES1920483.1"/>
    <property type="molecule type" value="Genomic_DNA"/>
</dbReference>